<evidence type="ECO:0000313" key="1">
    <source>
        <dbReference type="EMBL" id="RVD84001.1"/>
    </source>
</evidence>
<keyword evidence="2" id="KW-1185">Reference proteome</keyword>
<dbReference type="EMBL" id="SAEB01000007">
    <property type="protein sequence ID" value="RVD84001.1"/>
    <property type="molecule type" value="Genomic_DNA"/>
</dbReference>
<dbReference type="GeneID" id="93588079"/>
<comment type="caution">
    <text evidence="1">The sequence shown here is derived from an EMBL/GenBank/DDBJ whole genome shotgun (WGS) entry which is preliminary data.</text>
</comment>
<dbReference type="RefSeq" id="XP_067489545.1">
    <property type="nucleotide sequence ID" value="XM_067635077.1"/>
</dbReference>
<dbReference type="AlphaFoldDB" id="A0A436ZYB4"/>
<protein>
    <submittedName>
        <fullName evidence="1">Uncharacterized protein</fullName>
    </submittedName>
</protein>
<dbReference type="STRING" id="97331.A0A436ZYB4"/>
<name>A0A436ZYB4_ARTFL</name>
<dbReference type="OrthoDB" id="3219467at2759"/>
<proteinExistence type="predicted"/>
<dbReference type="Proteomes" id="UP000283090">
    <property type="component" value="Unassembled WGS sequence"/>
</dbReference>
<gene>
    <name evidence="1" type="ORF">DFL_005768</name>
</gene>
<evidence type="ECO:0000313" key="2">
    <source>
        <dbReference type="Proteomes" id="UP000283090"/>
    </source>
</evidence>
<organism evidence="1 2">
    <name type="scientific">Arthrobotrys flagrans</name>
    <name type="common">Nematode-trapping fungus</name>
    <name type="synonym">Trichothecium flagrans</name>
    <dbReference type="NCBI Taxonomy" id="97331"/>
    <lineage>
        <taxon>Eukaryota</taxon>
        <taxon>Fungi</taxon>
        <taxon>Dikarya</taxon>
        <taxon>Ascomycota</taxon>
        <taxon>Pezizomycotina</taxon>
        <taxon>Orbiliomycetes</taxon>
        <taxon>Orbiliales</taxon>
        <taxon>Orbiliaceae</taxon>
        <taxon>Arthrobotrys</taxon>
    </lineage>
</organism>
<sequence length="832" mass="89889">MSPSKASHLSNKGNPSGSYDKFKYPVGKGIQLCAAIDGIPQPESLMRGSVEGMVLSASYGEGGLRLGLILSGERTISFGGRAYTFPLAPGFAKEGADIQLVLKALLNVRVDTQPDPLEFSLDLKAGISGAAAYAQMISDWVNPCGIGETVIVRGCALEIGIEAKVAMKLSQNPKGQILAASIRDLGISDVVGFASHLYSSAGASIAETHYPPGAFLKDDVIIFGKKTKFDCTIGFMVKIMTTIEHFDLGPLNVEGAAGADPIIHLEISSGKQKFLIDGAVELWVYQRRYDLMQRSIQNPSLTFGSMFYYQLVHENADFDAAKRRLAEKEREYDWVAQRKLEETEKTWQKKRDTVTAELERAKATAGNYRKDPQGKFKEAETAFKKLVAEAISELNRVRHDAAVAITSAESNLARVEPTCIANHLGNTRSDPEAARQNAEGVRMLVQAIDADVQDLDRRISEAPIWDMPNLVAEKVTKVAEQVAANAALEVARGVLSTAELLIQGTGSLAAEATIRTAETELESVAQSTADGVDAAQTTAPQIKKAQKSHIEEATQKLYSAERGSTELYEFVLAWTALEAGELTARLMVSSAEAVFAGLGTCTENKVLKAAEEALRSAQNNTTEVELARQACNLVEEHSPSFAEDILEIGLNIGKIPQVLEDIGAIIVLIAEDIAKEVKEAAEAIDEGVEKATEAIDEGVEKVAEVIEDATEDIADTASEVETATEDVSSDADHVIEDAANNVKDVVSNVGHVESFCRHEEVASISSIRVSKSCHLEYFDKLFCSPNSGSKQRPQAAPSSSSPQSYIHMSYVQLHQPQYLVSSSLLEFAYSPL</sequence>
<accession>A0A436ZYB4</accession>
<reference evidence="1 2" key="1">
    <citation type="submission" date="2019-01" db="EMBL/GenBank/DDBJ databases">
        <title>Intercellular communication is required for trap formation in the nematode-trapping fungus Duddingtonia flagrans.</title>
        <authorList>
            <person name="Youssar L."/>
            <person name="Wernet V."/>
            <person name="Hensel N."/>
            <person name="Hildebrandt H.-G."/>
            <person name="Fischer R."/>
        </authorList>
    </citation>
    <scope>NUCLEOTIDE SEQUENCE [LARGE SCALE GENOMIC DNA]</scope>
    <source>
        <strain evidence="1 2">CBS H-5679</strain>
    </source>
</reference>
<dbReference type="Gene3D" id="1.10.287.700">
    <property type="entry name" value="Helix hairpin bin"/>
    <property type="match status" value="1"/>
</dbReference>
<dbReference type="VEuPathDB" id="FungiDB:DFL_005768"/>